<evidence type="ECO:0000256" key="6">
    <source>
        <dbReference type="ARBA" id="ARBA00023136"/>
    </source>
</evidence>
<evidence type="ECO:0000313" key="7">
    <source>
        <dbReference type="EMBL" id="CAD8518420.1"/>
    </source>
</evidence>
<keyword evidence="2" id="KW-0813">Transport</keyword>
<evidence type="ECO:0000256" key="1">
    <source>
        <dbReference type="ARBA" id="ARBA00004167"/>
    </source>
</evidence>
<sequence length="107" mass="10612">MAALTVSAAAVAPVVARASATRRSTRAVKALGSKSVAGLPVMARPTKLVAGSRRAATTTASALPLAELAAVGPEIAEVAVTCFSITLVGLAVGFVLLRVEAAVEGEE</sequence>
<name>A0A7S0IDH2_MICPS</name>
<organism evidence="7">
    <name type="scientific">Micromonas pusilla</name>
    <name type="common">Picoplanktonic green alga</name>
    <name type="synonym">Chromulina pusilla</name>
    <dbReference type="NCBI Taxonomy" id="38833"/>
    <lineage>
        <taxon>Eukaryota</taxon>
        <taxon>Viridiplantae</taxon>
        <taxon>Chlorophyta</taxon>
        <taxon>Mamiellophyceae</taxon>
        <taxon>Mamiellales</taxon>
        <taxon>Mamiellaceae</taxon>
        <taxon>Micromonas</taxon>
    </lineage>
</organism>
<comment type="subcellular location">
    <subcellularLocation>
        <location evidence="1">Membrane</location>
        <topology evidence="1">Single-pass membrane protein</topology>
    </subcellularLocation>
</comment>
<dbReference type="GO" id="GO:0009512">
    <property type="term" value="C:cytochrome b6f complex"/>
    <property type="evidence" value="ECO:0007669"/>
    <property type="project" value="InterPro"/>
</dbReference>
<dbReference type="InterPro" id="IPR012595">
    <property type="entry name" value="PetM_cyt_b6/f_cplx_su7"/>
</dbReference>
<evidence type="ECO:0000256" key="2">
    <source>
        <dbReference type="ARBA" id="ARBA00022448"/>
    </source>
</evidence>
<keyword evidence="6" id="KW-0472">Membrane</keyword>
<keyword evidence="4" id="KW-0249">Electron transport</keyword>
<keyword evidence="3" id="KW-0812">Transmembrane</keyword>
<protein>
    <recommendedName>
        <fullName evidence="8">Cytochrome b6-f complex subunit PetM</fullName>
    </recommendedName>
</protein>
<gene>
    <name evidence="7" type="ORF">MCOM1403_LOCUS5846</name>
</gene>
<evidence type="ECO:0000256" key="4">
    <source>
        <dbReference type="ARBA" id="ARBA00022982"/>
    </source>
</evidence>
<accession>A0A7S0IDH2</accession>
<proteinExistence type="predicted"/>
<keyword evidence="5" id="KW-1133">Transmembrane helix</keyword>
<evidence type="ECO:0000256" key="3">
    <source>
        <dbReference type="ARBA" id="ARBA00022692"/>
    </source>
</evidence>
<reference evidence="7" key="1">
    <citation type="submission" date="2021-01" db="EMBL/GenBank/DDBJ databases">
        <authorList>
            <person name="Corre E."/>
            <person name="Pelletier E."/>
            <person name="Niang G."/>
            <person name="Scheremetjew M."/>
            <person name="Finn R."/>
            <person name="Kale V."/>
            <person name="Holt S."/>
            <person name="Cochrane G."/>
            <person name="Meng A."/>
            <person name="Brown T."/>
            <person name="Cohen L."/>
        </authorList>
    </citation>
    <scope>NUCLEOTIDE SEQUENCE</scope>
    <source>
        <strain evidence="7">CCMP1723</strain>
    </source>
</reference>
<dbReference type="GO" id="GO:0016020">
    <property type="term" value="C:membrane"/>
    <property type="evidence" value="ECO:0007669"/>
    <property type="project" value="UniProtKB-SubCell"/>
</dbReference>
<evidence type="ECO:0000256" key="5">
    <source>
        <dbReference type="ARBA" id="ARBA00022989"/>
    </source>
</evidence>
<evidence type="ECO:0008006" key="8">
    <source>
        <dbReference type="Google" id="ProtNLM"/>
    </source>
</evidence>
<dbReference type="SUPFAM" id="SSF103441">
    <property type="entry name" value="PetM subunit of the cytochrome b6f complex"/>
    <property type="match status" value="1"/>
</dbReference>
<dbReference type="Pfam" id="PF08041">
    <property type="entry name" value="PetM"/>
    <property type="match status" value="1"/>
</dbReference>
<dbReference type="EMBL" id="HBEQ01007346">
    <property type="protein sequence ID" value="CAD8518420.1"/>
    <property type="molecule type" value="Transcribed_RNA"/>
</dbReference>
<dbReference type="AlphaFoldDB" id="A0A7S0IDH2"/>